<evidence type="ECO:0000256" key="4">
    <source>
        <dbReference type="SAM" id="SignalP"/>
    </source>
</evidence>
<dbReference type="OrthoDB" id="8673861at2"/>
<evidence type="ECO:0000256" key="1">
    <source>
        <dbReference type="ARBA" id="ARBA00004418"/>
    </source>
</evidence>
<protein>
    <submittedName>
        <fullName evidence="5">TRAP-type C4-dicarboxylate transport system, substrate-binding protein</fullName>
    </submittedName>
</protein>
<dbReference type="GO" id="GO:0055085">
    <property type="term" value="P:transmembrane transport"/>
    <property type="evidence" value="ECO:0007669"/>
    <property type="project" value="InterPro"/>
</dbReference>
<keyword evidence="2 4" id="KW-0732">Signal</keyword>
<keyword evidence="3" id="KW-0574">Periplasm</keyword>
<keyword evidence="6" id="KW-1185">Reference proteome</keyword>
<dbReference type="RefSeq" id="WP_089849437.1">
    <property type="nucleotide sequence ID" value="NZ_FNEJ01000016.1"/>
</dbReference>
<dbReference type="Proteomes" id="UP000199093">
    <property type="component" value="Unassembled WGS sequence"/>
</dbReference>
<proteinExistence type="predicted"/>
<evidence type="ECO:0000256" key="2">
    <source>
        <dbReference type="ARBA" id="ARBA00022729"/>
    </source>
</evidence>
<organism evidence="5 6">
    <name type="scientific">Salipiger marinus</name>
    <dbReference type="NCBI Taxonomy" id="555512"/>
    <lineage>
        <taxon>Bacteria</taxon>
        <taxon>Pseudomonadati</taxon>
        <taxon>Pseudomonadota</taxon>
        <taxon>Alphaproteobacteria</taxon>
        <taxon>Rhodobacterales</taxon>
        <taxon>Roseobacteraceae</taxon>
        <taxon>Salipiger</taxon>
    </lineage>
</organism>
<dbReference type="PANTHER" id="PTHR33376">
    <property type="match status" value="1"/>
</dbReference>
<dbReference type="NCBIfam" id="NF037995">
    <property type="entry name" value="TRAP_S1"/>
    <property type="match status" value="1"/>
</dbReference>
<evidence type="ECO:0000313" key="5">
    <source>
        <dbReference type="EMBL" id="SDJ05831.1"/>
    </source>
</evidence>
<dbReference type="Pfam" id="PF03480">
    <property type="entry name" value="DctP"/>
    <property type="match status" value="1"/>
</dbReference>
<feature type="signal peptide" evidence="4">
    <location>
        <begin position="1"/>
        <end position="22"/>
    </location>
</feature>
<sequence>MNMISKLLAASALALTGGALQAAEVKVAFNGADDPETNAEAAFVEGFAKALDGTGFEVSSFPSDTLGSEKERYDQVSQGLIEVDLAALSTTFGQSSFGKGIQLPFFFESREELDAVFAETDVRDTINEPLLQNGVRMVGLTYIGMDIGIHNTQRPIATLEDLSGLRFRALNSEQLALQEALGATGTIISWSEVANALQTGVADGYFNPPNSAIRTGHTEFLKHFTPVDLTPSTRVVLISEDWYAALSDEEKTQIDGAIEAGVQANRDWITAWAGEVRAKHEAAGVTITELAPGEREKMMEVARETWTAALDEAALQAWKDAKASVSE</sequence>
<gene>
    <name evidence="5" type="ORF">SAMN04487993_101675</name>
</gene>
<dbReference type="GO" id="GO:0042597">
    <property type="term" value="C:periplasmic space"/>
    <property type="evidence" value="ECO:0007669"/>
    <property type="project" value="UniProtKB-SubCell"/>
</dbReference>
<dbReference type="EMBL" id="FNEJ01000016">
    <property type="protein sequence ID" value="SDJ05831.1"/>
    <property type="molecule type" value="Genomic_DNA"/>
</dbReference>
<dbReference type="PANTHER" id="PTHR33376:SF4">
    <property type="entry name" value="SIALIC ACID-BINDING PERIPLASMIC PROTEIN SIAP"/>
    <property type="match status" value="1"/>
</dbReference>
<comment type="subcellular location">
    <subcellularLocation>
        <location evidence="1">Periplasm</location>
    </subcellularLocation>
</comment>
<dbReference type="STRING" id="555512.SAMN04487993_101675"/>
<accession>A0A1G8QML0</accession>
<dbReference type="InterPro" id="IPR038404">
    <property type="entry name" value="TRAP_DctP_sf"/>
</dbReference>
<feature type="chain" id="PRO_5011489717" evidence="4">
    <location>
        <begin position="23"/>
        <end position="327"/>
    </location>
</feature>
<dbReference type="AlphaFoldDB" id="A0A1G8QML0"/>
<evidence type="ECO:0000313" key="6">
    <source>
        <dbReference type="Proteomes" id="UP000199093"/>
    </source>
</evidence>
<name>A0A1G8QML0_9RHOB</name>
<dbReference type="InterPro" id="IPR018389">
    <property type="entry name" value="DctP_fam"/>
</dbReference>
<dbReference type="CDD" id="cd13603">
    <property type="entry name" value="PBP2_TRAP_Siap_TeaA_like"/>
    <property type="match status" value="1"/>
</dbReference>
<evidence type="ECO:0000256" key="3">
    <source>
        <dbReference type="ARBA" id="ARBA00022764"/>
    </source>
</evidence>
<reference evidence="5 6" key="1">
    <citation type="submission" date="2016-10" db="EMBL/GenBank/DDBJ databases">
        <authorList>
            <person name="de Groot N.N."/>
        </authorList>
    </citation>
    <scope>NUCLEOTIDE SEQUENCE [LARGE SCALE GENOMIC DNA]</scope>
    <source>
        <strain evidence="5 6">DSM 26424</strain>
    </source>
</reference>
<dbReference type="Gene3D" id="3.40.190.170">
    <property type="entry name" value="Bacterial extracellular solute-binding protein, family 7"/>
    <property type="match status" value="1"/>
</dbReference>